<dbReference type="EMBL" id="CP015515">
    <property type="protein sequence ID" value="AND17653.1"/>
    <property type="molecule type" value="Genomic_DNA"/>
</dbReference>
<dbReference type="KEGG" id="rtn:A6122_2538"/>
<organism evidence="1 2">
    <name type="scientific">Rathayibacter tritici</name>
    <dbReference type="NCBI Taxonomy" id="33888"/>
    <lineage>
        <taxon>Bacteria</taxon>
        <taxon>Bacillati</taxon>
        <taxon>Actinomycetota</taxon>
        <taxon>Actinomycetes</taxon>
        <taxon>Micrococcales</taxon>
        <taxon>Microbacteriaceae</taxon>
        <taxon>Rathayibacter</taxon>
    </lineage>
</organism>
<dbReference type="STRING" id="33888.A6122_2538"/>
<dbReference type="Proteomes" id="UP000077071">
    <property type="component" value="Chromosome"/>
</dbReference>
<evidence type="ECO:0000313" key="1">
    <source>
        <dbReference type="EMBL" id="AND17653.1"/>
    </source>
</evidence>
<name>A0A160KV90_9MICO</name>
<dbReference type="RefSeq" id="WP_068255800.1">
    <property type="nucleotide sequence ID" value="NZ_CP015515.1"/>
</dbReference>
<accession>A0A160KV90</accession>
<dbReference type="OrthoDB" id="5130381at2"/>
<sequence length="216" mass="22756">MTKTSDSTREVTLGGDWIIPAHDGFARRTLVKGAAWSIPAVSVAIATPAAAASKDFVCPTVPESSGWTGASGSDGDSGGTGGYGWTTDGTSWWNTKDATRSDYYSYYIEFPFKGVAGHSYTFNWSASANGPGNDVSYAAYDVLIGGGKVYMASTDAGAGGAFIDPNTGDPVAASATFTPDTDGDYTFRYRIRLSHLTDKQNANHNVQIKRPTLTCS</sequence>
<dbReference type="PATRIC" id="fig|33888.3.peg.2837"/>
<evidence type="ECO:0000313" key="2">
    <source>
        <dbReference type="Proteomes" id="UP000077071"/>
    </source>
</evidence>
<gene>
    <name evidence="1" type="ORF">A6122_2538</name>
</gene>
<keyword evidence="2" id="KW-1185">Reference proteome</keyword>
<dbReference type="InterPro" id="IPR006311">
    <property type="entry name" value="TAT_signal"/>
</dbReference>
<protein>
    <submittedName>
        <fullName evidence="1">Uncharacterized protein</fullName>
    </submittedName>
</protein>
<dbReference type="AlphaFoldDB" id="A0A160KV90"/>
<dbReference type="PROSITE" id="PS51318">
    <property type="entry name" value="TAT"/>
    <property type="match status" value="1"/>
</dbReference>
<reference evidence="1 2" key="1">
    <citation type="submission" date="2016-05" db="EMBL/GenBank/DDBJ databases">
        <title>Complete genome sequence of Rathayibacter tritici NCPPB 1953.</title>
        <authorList>
            <person name="Park J."/>
            <person name="Lee H.-H."/>
            <person name="Lee S.-W."/>
            <person name="Seo Y.-S."/>
        </authorList>
    </citation>
    <scope>NUCLEOTIDE SEQUENCE [LARGE SCALE GENOMIC DNA]</scope>
    <source>
        <strain evidence="1 2">NCPPB 1953</strain>
    </source>
</reference>
<proteinExistence type="predicted"/>